<keyword evidence="4 6" id="KW-1133">Transmembrane helix</keyword>
<name>A0ABU1WJF2_9BURK</name>
<proteinExistence type="predicted"/>
<evidence type="ECO:0000256" key="6">
    <source>
        <dbReference type="SAM" id="Phobius"/>
    </source>
</evidence>
<organism evidence="7 8">
    <name type="scientific">Hydrogenophaga palleronii</name>
    <dbReference type="NCBI Taxonomy" id="65655"/>
    <lineage>
        <taxon>Bacteria</taxon>
        <taxon>Pseudomonadati</taxon>
        <taxon>Pseudomonadota</taxon>
        <taxon>Betaproteobacteria</taxon>
        <taxon>Burkholderiales</taxon>
        <taxon>Comamonadaceae</taxon>
        <taxon>Hydrogenophaga</taxon>
    </lineage>
</organism>
<evidence type="ECO:0000313" key="7">
    <source>
        <dbReference type="EMBL" id="MDR7149405.1"/>
    </source>
</evidence>
<protein>
    <submittedName>
        <fullName evidence="7">Ribose transport system permease protein</fullName>
    </submittedName>
</protein>
<keyword evidence="3 6" id="KW-0812">Transmembrane</keyword>
<dbReference type="Proteomes" id="UP001265700">
    <property type="component" value="Unassembled WGS sequence"/>
</dbReference>
<dbReference type="RefSeq" id="WP_310313302.1">
    <property type="nucleotide sequence ID" value="NZ_JAVDWU010000002.1"/>
</dbReference>
<dbReference type="PANTHER" id="PTHR32196">
    <property type="entry name" value="ABC TRANSPORTER PERMEASE PROTEIN YPHD-RELATED-RELATED"/>
    <property type="match status" value="1"/>
</dbReference>
<keyword evidence="5 6" id="KW-0472">Membrane</keyword>
<gene>
    <name evidence="7" type="ORF">J2W49_001354</name>
</gene>
<feature type="transmembrane region" description="Helical" evidence="6">
    <location>
        <begin position="86"/>
        <end position="104"/>
    </location>
</feature>
<feature type="transmembrane region" description="Helical" evidence="6">
    <location>
        <begin position="310"/>
        <end position="327"/>
    </location>
</feature>
<feature type="transmembrane region" description="Helical" evidence="6">
    <location>
        <begin position="27"/>
        <end position="47"/>
    </location>
</feature>
<feature type="transmembrane region" description="Helical" evidence="6">
    <location>
        <begin position="110"/>
        <end position="131"/>
    </location>
</feature>
<evidence type="ECO:0000313" key="8">
    <source>
        <dbReference type="Proteomes" id="UP001265700"/>
    </source>
</evidence>
<evidence type="ECO:0000256" key="1">
    <source>
        <dbReference type="ARBA" id="ARBA00004651"/>
    </source>
</evidence>
<feature type="transmembrane region" description="Helical" evidence="6">
    <location>
        <begin position="176"/>
        <end position="197"/>
    </location>
</feature>
<evidence type="ECO:0000256" key="2">
    <source>
        <dbReference type="ARBA" id="ARBA00022475"/>
    </source>
</evidence>
<feature type="transmembrane region" description="Helical" evidence="6">
    <location>
        <begin position="226"/>
        <end position="248"/>
    </location>
</feature>
<dbReference type="Pfam" id="PF02653">
    <property type="entry name" value="BPD_transp_2"/>
    <property type="match status" value="1"/>
</dbReference>
<keyword evidence="2" id="KW-1003">Cell membrane</keyword>
<evidence type="ECO:0000256" key="4">
    <source>
        <dbReference type="ARBA" id="ARBA00022989"/>
    </source>
</evidence>
<reference evidence="7 8" key="1">
    <citation type="submission" date="2023-07" db="EMBL/GenBank/DDBJ databases">
        <title>Sorghum-associated microbial communities from plants grown in Nebraska, USA.</title>
        <authorList>
            <person name="Schachtman D."/>
        </authorList>
    </citation>
    <scope>NUCLEOTIDE SEQUENCE [LARGE SCALE GENOMIC DNA]</scope>
    <source>
        <strain evidence="7 8">4249</strain>
    </source>
</reference>
<dbReference type="EMBL" id="JAVDWU010000002">
    <property type="protein sequence ID" value="MDR7149405.1"/>
    <property type="molecule type" value="Genomic_DNA"/>
</dbReference>
<feature type="transmembrane region" description="Helical" evidence="6">
    <location>
        <begin position="138"/>
        <end position="156"/>
    </location>
</feature>
<accession>A0ABU1WJF2</accession>
<comment type="caution">
    <text evidence="7">The sequence shown here is derived from an EMBL/GenBank/DDBJ whole genome shotgun (WGS) entry which is preliminary data.</text>
</comment>
<keyword evidence="8" id="KW-1185">Reference proteome</keyword>
<evidence type="ECO:0000256" key="5">
    <source>
        <dbReference type="ARBA" id="ARBA00023136"/>
    </source>
</evidence>
<comment type="subcellular location">
    <subcellularLocation>
        <location evidence="1">Cell membrane</location>
        <topology evidence="1">Multi-pass membrane protein</topology>
    </subcellularLocation>
</comment>
<sequence>MSTSQWPRSGGATPSGSLPLWRRALRWALALPPAYAGLLVLLVLAAVMRPQLLSMMLLPLIARQAAPLGLAVIGQSLVMRGRSIDLSSGGVIVGVSYLLTSGYFQVSETVSMLLCVLLGLVVGVVNGTLIVKARASSMIVTLAVAMILMGVVIALSQFRAPGDAPEFLRELVRKRIAGVPLPVLVWLVVLIPVAWLLRRTVYGRSLDAIGANPQAAALSGLPHLRVIFFTHVASALFSVLCGFILVGFVGKGSVTLGQDLALNSLAAAILGGVNFGNGRGGMAGPAVAAFMLTFLFNFLTSLGLGEPGRLMLQGGIIAAAALAYSLNKR</sequence>
<dbReference type="CDD" id="cd06579">
    <property type="entry name" value="TM_PBP1_transp_AraH_like"/>
    <property type="match status" value="1"/>
</dbReference>
<evidence type="ECO:0000256" key="3">
    <source>
        <dbReference type="ARBA" id="ARBA00022692"/>
    </source>
</evidence>
<dbReference type="InterPro" id="IPR001851">
    <property type="entry name" value="ABC_transp_permease"/>
</dbReference>
<feature type="transmembrane region" description="Helical" evidence="6">
    <location>
        <begin position="260"/>
        <end position="276"/>
    </location>
</feature>
<feature type="transmembrane region" description="Helical" evidence="6">
    <location>
        <begin position="53"/>
        <end position="74"/>
    </location>
</feature>
<feature type="transmembrane region" description="Helical" evidence="6">
    <location>
        <begin position="283"/>
        <end position="304"/>
    </location>
</feature>